<dbReference type="Proteomes" id="UP000256845">
    <property type="component" value="Unassembled WGS sequence"/>
</dbReference>
<evidence type="ECO:0000259" key="8">
    <source>
        <dbReference type="SMART" id="SM00922"/>
    </source>
</evidence>
<dbReference type="InterPro" id="IPR034593">
    <property type="entry name" value="DgoD-like"/>
</dbReference>
<feature type="active site" description="Proton acceptor; specific for (R)-substrate epimerization" evidence="5">
    <location>
        <position position="149"/>
    </location>
</feature>
<dbReference type="InterPro" id="IPR013341">
    <property type="entry name" value="Mandelate_racemase_N_dom"/>
</dbReference>
<dbReference type="PANTHER" id="PTHR48080">
    <property type="entry name" value="D-GALACTONATE DEHYDRATASE-RELATED"/>
    <property type="match status" value="1"/>
</dbReference>
<dbReference type="GO" id="GO:0016855">
    <property type="term" value="F:racemase and epimerase activity, acting on amino acids and derivatives"/>
    <property type="evidence" value="ECO:0007669"/>
    <property type="project" value="UniProtKB-UniRule"/>
</dbReference>
<dbReference type="SUPFAM" id="SSF54826">
    <property type="entry name" value="Enolase N-terminal domain-like"/>
    <property type="match status" value="1"/>
</dbReference>
<proteinExistence type="inferred from homology"/>
<evidence type="ECO:0000256" key="7">
    <source>
        <dbReference type="RuleBase" id="RU366006"/>
    </source>
</evidence>
<dbReference type="Gene3D" id="3.20.20.120">
    <property type="entry name" value="Enolase-like C-terminal domain"/>
    <property type="match status" value="1"/>
</dbReference>
<dbReference type="SUPFAM" id="SSF51604">
    <property type="entry name" value="Enolase C-terminal domain-like"/>
    <property type="match status" value="1"/>
</dbReference>
<evidence type="ECO:0000256" key="4">
    <source>
        <dbReference type="ARBA" id="ARBA00023235"/>
    </source>
</evidence>
<dbReference type="EMBL" id="QRDW01000002">
    <property type="protein sequence ID" value="RED52351.1"/>
    <property type="molecule type" value="Genomic_DNA"/>
</dbReference>
<feature type="active site" description="Proton acceptor; specific for (S)-substrate epimerization" evidence="5">
    <location>
        <position position="245"/>
    </location>
</feature>
<evidence type="ECO:0000256" key="5">
    <source>
        <dbReference type="PIRSR" id="PIRSR634603-1"/>
    </source>
</evidence>
<evidence type="ECO:0000256" key="6">
    <source>
        <dbReference type="PIRSR" id="PIRSR634603-3"/>
    </source>
</evidence>
<dbReference type="AlphaFoldDB" id="A0A3D9HSM7"/>
<evidence type="ECO:0000256" key="3">
    <source>
        <dbReference type="ARBA" id="ARBA00022842"/>
    </source>
</evidence>
<dbReference type="CDD" id="cd03319">
    <property type="entry name" value="L-Ala-DL-Glu_epimerase"/>
    <property type="match status" value="1"/>
</dbReference>
<dbReference type="EC" id="5.1.1.-" evidence="7"/>
<feature type="binding site" evidence="6">
    <location>
        <position position="174"/>
    </location>
    <ligand>
        <name>Mg(2+)</name>
        <dbReference type="ChEBI" id="CHEBI:18420"/>
    </ligand>
</feature>
<gene>
    <name evidence="9" type="ORF">DFP90_102371</name>
</gene>
<comment type="caution">
    <text evidence="9">The sequence shown here is derived from an EMBL/GenBank/DDBJ whole genome shotgun (WGS) entry which is preliminary data.</text>
</comment>
<evidence type="ECO:0000256" key="1">
    <source>
        <dbReference type="ARBA" id="ARBA00008031"/>
    </source>
</evidence>
<feature type="binding site" evidence="6">
    <location>
        <position position="223"/>
    </location>
    <ligand>
        <name>Mg(2+)</name>
        <dbReference type="ChEBI" id="CHEBI:18420"/>
    </ligand>
</feature>
<feature type="binding site" evidence="6">
    <location>
        <position position="200"/>
    </location>
    <ligand>
        <name>Mg(2+)</name>
        <dbReference type="ChEBI" id="CHEBI:18420"/>
    </ligand>
</feature>
<dbReference type="GO" id="GO:0046872">
    <property type="term" value="F:metal ion binding"/>
    <property type="evidence" value="ECO:0007669"/>
    <property type="project" value="UniProtKB-KW"/>
</dbReference>
<dbReference type="SMART" id="SM00922">
    <property type="entry name" value="MR_MLE"/>
    <property type="match status" value="1"/>
</dbReference>
<protein>
    <recommendedName>
        <fullName evidence="7">Dipeptide epimerase</fullName>
        <ecNumber evidence="7">5.1.1.-</ecNumber>
    </recommendedName>
</protein>
<dbReference type="SFLD" id="SFLDF00010">
    <property type="entry name" value="dipeptide_epimerase"/>
    <property type="match status" value="1"/>
</dbReference>
<dbReference type="RefSeq" id="WP_115935892.1">
    <property type="nucleotide sequence ID" value="NZ_QRDW01000002.1"/>
</dbReference>
<evidence type="ECO:0000256" key="2">
    <source>
        <dbReference type="ARBA" id="ARBA00022723"/>
    </source>
</evidence>
<dbReference type="InterPro" id="IPR013342">
    <property type="entry name" value="Mandelate_racemase_C"/>
</dbReference>
<dbReference type="NCBIfam" id="NF042940">
    <property type="entry name" value="racemase_DgcA"/>
    <property type="match status" value="1"/>
</dbReference>
<comment type="similarity">
    <text evidence="1 7">Belongs to the mandelate racemase/muconate lactonizing enzyme family.</text>
</comment>
<dbReference type="OrthoDB" id="9782675at2"/>
<accession>A0A3D9HSM7</accession>
<dbReference type="InterPro" id="IPR036849">
    <property type="entry name" value="Enolase-like_C_sf"/>
</dbReference>
<keyword evidence="10" id="KW-1185">Reference proteome</keyword>
<reference evidence="9 10" key="1">
    <citation type="submission" date="2018-07" db="EMBL/GenBank/DDBJ databases">
        <title>Genomic Encyclopedia of Type Strains, Phase III (KMG-III): the genomes of soil and plant-associated and newly described type strains.</title>
        <authorList>
            <person name="Whitman W."/>
        </authorList>
    </citation>
    <scope>NUCLEOTIDE SEQUENCE [LARGE SCALE GENOMIC DNA]</scope>
    <source>
        <strain evidence="9 10">CECT 8488</strain>
    </source>
</reference>
<feature type="domain" description="Mandelate racemase/muconate lactonizing enzyme C-terminal" evidence="8">
    <location>
        <begin position="130"/>
        <end position="221"/>
    </location>
</feature>
<keyword evidence="3 6" id="KW-0460">Magnesium</keyword>
<dbReference type="InterPro" id="IPR034603">
    <property type="entry name" value="Dipeptide_epimerase"/>
</dbReference>
<dbReference type="PANTHER" id="PTHR48080:SF3">
    <property type="entry name" value="ENOLASE SUPERFAMILY MEMBER DDB_G0284701"/>
    <property type="match status" value="1"/>
</dbReference>
<name>A0A3D9HSM7_9PROT</name>
<keyword evidence="2 6" id="KW-0479">Metal-binding</keyword>
<comment type="cofactor">
    <cofactor evidence="6 7">
        <name>Mg(2+)</name>
        <dbReference type="ChEBI" id="CHEBI:18420"/>
    </cofactor>
    <text evidence="6 7">Binds 1 Mg(2+) ion per subunit.</text>
</comment>
<evidence type="ECO:0000313" key="10">
    <source>
        <dbReference type="Proteomes" id="UP000256845"/>
    </source>
</evidence>
<dbReference type="InterPro" id="IPR029017">
    <property type="entry name" value="Enolase-like_N"/>
</dbReference>
<dbReference type="Pfam" id="PF13378">
    <property type="entry name" value="MR_MLE_C"/>
    <property type="match status" value="1"/>
</dbReference>
<dbReference type="SFLD" id="SFLDS00001">
    <property type="entry name" value="Enolase"/>
    <property type="match status" value="1"/>
</dbReference>
<sequence length="326" mass="34714">MAKLTLSTESWPIEGGFTISRGSKTAADVVIVHLEQDGVKGWGECVPYARYGESLQSVSDQLSAVAKAVADGAGRLDIQDLVKPGAARNALDCAFWDLEAKLAGQPVWELAGLSRPEPLITAYTISLGTPEKMGAQASANAHRPLMKLKLTGEGDLERVAAVRENAPTTRLIVDANEGWSVDQVEPFSEALKKLGVEMIEQPLPTAEDTLLSDVSHPVTLCADESAHGVADFPKLVGKYDMINIKLDKTGGLTEALELKRLAREADMQVMIGCMLATSLAMAPAALLAQGAEVVDLDGPLLLTDDRVPGLAFKGSEMEAWNPALWG</sequence>
<organism evidence="9 10">
    <name type="scientific">Aestuariispira insulae</name>
    <dbReference type="NCBI Taxonomy" id="1461337"/>
    <lineage>
        <taxon>Bacteria</taxon>
        <taxon>Pseudomonadati</taxon>
        <taxon>Pseudomonadota</taxon>
        <taxon>Alphaproteobacteria</taxon>
        <taxon>Rhodospirillales</taxon>
        <taxon>Kiloniellaceae</taxon>
        <taxon>Aestuariispira</taxon>
    </lineage>
</organism>
<dbReference type="InterPro" id="IPR029065">
    <property type="entry name" value="Enolase_C-like"/>
</dbReference>
<evidence type="ECO:0000313" key="9">
    <source>
        <dbReference type="EMBL" id="RED52351.1"/>
    </source>
</evidence>
<dbReference type="Pfam" id="PF02746">
    <property type="entry name" value="MR_MLE_N"/>
    <property type="match status" value="1"/>
</dbReference>
<keyword evidence="4 7" id="KW-0413">Isomerase</keyword>
<dbReference type="SFLD" id="SFLDG00180">
    <property type="entry name" value="muconate_cycloisomerase"/>
    <property type="match status" value="1"/>
</dbReference>
<dbReference type="Gene3D" id="3.30.390.10">
    <property type="entry name" value="Enolase-like, N-terminal domain"/>
    <property type="match status" value="1"/>
</dbReference>